<name>A0AAV5SZF4_9BILA</name>
<dbReference type="AlphaFoldDB" id="A0AAV5SZF4"/>
<gene>
    <name evidence="2" type="ORF">PENTCL1PPCAC_7849</name>
</gene>
<accession>A0AAV5SZF4</accession>
<dbReference type="EMBL" id="BTSX01000002">
    <property type="protein sequence ID" value="GMS85674.1"/>
    <property type="molecule type" value="Genomic_DNA"/>
</dbReference>
<feature type="non-terminal residue" evidence="2">
    <location>
        <position position="1"/>
    </location>
</feature>
<keyword evidence="3" id="KW-1185">Reference proteome</keyword>
<comment type="caution">
    <text evidence="2">The sequence shown here is derived from an EMBL/GenBank/DDBJ whole genome shotgun (WGS) entry which is preliminary data.</text>
</comment>
<organism evidence="2 3">
    <name type="scientific">Pristionchus entomophagus</name>
    <dbReference type="NCBI Taxonomy" id="358040"/>
    <lineage>
        <taxon>Eukaryota</taxon>
        <taxon>Metazoa</taxon>
        <taxon>Ecdysozoa</taxon>
        <taxon>Nematoda</taxon>
        <taxon>Chromadorea</taxon>
        <taxon>Rhabditida</taxon>
        <taxon>Rhabditina</taxon>
        <taxon>Diplogasteromorpha</taxon>
        <taxon>Diplogasteroidea</taxon>
        <taxon>Neodiplogasteridae</taxon>
        <taxon>Pristionchus</taxon>
    </lineage>
</organism>
<evidence type="ECO:0000313" key="3">
    <source>
        <dbReference type="Proteomes" id="UP001432027"/>
    </source>
</evidence>
<dbReference type="Proteomes" id="UP001432027">
    <property type="component" value="Unassembled WGS sequence"/>
</dbReference>
<feature type="compositionally biased region" description="Low complexity" evidence="1">
    <location>
        <begin position="120"/>
        <end position="129"/>
    </location>
</feature>
<evidence type="ECO:0000313" key="2">
    <source>
        <dbReference type="EMBL" id="GMS85674.1"/>
    </source>
</evidence>
<protein>
    <submittedName>
        <fullName evidence="2">Uncharacterized protein</fullName>
    </submittedName>
</protein>
<reference evidence="2" key="1">
    <citation type="submission" date="2023-10" db="EMBL/GenBank/DDBJ databases">
        <title>Genome assembly of Pristionchus species.</title>
        <authorList>
            <person name="Yoshida K."/>
            <person name="Sommer R.J."/>
        </authorList>
    </citation>
    <scope>NUCLEOTIDE SEQUENCE</scope>
    <source>
        <strain evidence="2">RS0144</strain>
    </source>
</reference>
<evidence type="ECO:0000256" key="1">
    <source>
        <dbReference type="SAM" id="MobiDB-lite"/>
    </source>
</evidence>
<feature type="region of interest" description="Disordered" evidence="1">
    <location>
        <begin position="120"/>
        <end position="147"/>
    </location>
</feature>
<sequence>IVFLALAAVSAVLAEDAANPFPTSINGNVGLVGSGYGDVYGGKIKEGVYGAGGRVGGNLGLVGSAGLGRRKRQAVLDGASASAGAIASGPDSFSMAGAAAGSGSIGFGSGAPGAPAAATAAPAAPAATTKKCPSKRHRRSSAPAITPIRNETVTRVVQPVYPFPIYPMMIVPPFGFPMPAIPEGTHGVSTNGQFKFTGTATVENDGQIRISGTRIVDGDTNYF</sequence>
<proteinExistence type="predicted"/>